<dbReference type="eggNOG" id="COG0161">
    <property type="taxonomic scope" value="Bacteria"/>
</dbReference>
<keyword evidence="7" id="KW-1185">Reference proteome</keyword>
<dbReference type="AlphaFoldDB" id="F8AXA6"/>
<feature type="compositionally biased region" description="Low complexity" evidence="5">
    <location>
        <begin position="8"/>
        <end position="24"/>
    </location>
</feature>
<evidence type="ECO:0000256" key="1">
    <source>
        <dbReference type="ARBA" id="ARBA00001933"/>
    </source>
</evidence>
<dbReference type="FunFam" id="3.40.640.10:FF:000004">
    <property type="entry name" value="Acetylornithine aminotransferase"/>
    <property type="match status" value="1"/>
</dbReference>
<dbReference type="SUPFAM" id="SSF53383">
    <property type="entry name" value="PLP-dependent transferases"/>
    <property type="match status" value="1"/>
</dbReference>
<keyword evidence="6" id="KW-0032">Aminotransferase</keyword>
<dbReference type="InterPro" id="IPR015421">
    <property type="entry name" value="PyrdxlP-dep_Trfase_major"/>
</dbReference>
<evidence type="ECO:0000313" key="6">
    <source>
        <dbReference type="EMBL" id="AEH08459.1"/>
    </source>
</evidence>
<evidence type="ECO:0000256" key="5">
    <source>
        <dbReference type="SAM" id="MobiDB-lite"/>
    </source>
</evidence>
<dbReference type="InterPro" id="IPR005814">
    <property type="entry name" value="Aminotrans_3"/>
</dbReference>
<dbReference type="HOGENOM" id="CLU_016922_4_3_11"/>
<comment type="cofactor">
    <cofactor evidence="1">
        <name>pyridoxal 5'-phosphate</name>
        <dbReference type="ChEBI" id="CHEBI:597326"/>
    </cofactor>
</comment>
<evidence type="ECO:0000256" key="2">
    <source>
        <dbReference type="ARBA" id="ARBA00008954"/>
    </source>
</evidence>
<comment type="similarity">
    <text evidence="2 4">Belongs to the class-III pyridoxal-phosphate-dependent aminotransferase family.</text>
</comment>
<dbReference type="STRING" id="656024.FsymDg_0954"/>
<accession>F8AXA6</accession>
<dbReference type="CDD" id="cd00610">
    <property type="entry name" value="OAT_like"/>
    <property type="match status" value="1"/>
</dbReference>
<feature type="region of interest" description="Disordered" evidence="5">
    <location>
        <begin position="1"/>
        <end position="40"/>
    </location>
</feature>
<dbReference type="EC" id="2.6.1.11" evidence="6"/>
<evidence type="ECO:0000256" key="3">
    <source>
        <dbReference type="ARBA" id="ARBA00022898"/>
    </source>
</evidence>
<dbReference type="Gene3D" id="3.40.640.10">
    <property type="entry name" value="Type I PLP-dependent aspartate aminotransferase-like (Major domain)"/>
    <property type="match status" value="1"/>
</dbReference>
<protein>
    <submittedName>
        <fullName evidence="6">Acetylornithine transaminase</fullName>
        <ecNumber evidence="6">2.6.1.11</ecNumber>
    </submittedName>
</protein>
<gene>
    <name evidence="6" type="ordered locus">FsymDg_0954</name>
</gene>
<evidence type="ECO:0000313" key="7">
    <source>
        <dbReference type="Proteomes" id="UP000001549"/>
    </source>
</evidence>
<dbReference type="PIRSF" id="PIRSF000521">
    <property type="entry name" value="Transaminase_4ab_Lys_Orn"/>
    <property type="match status" value="1"/>
</dbReference>
<proteinExistence type="inferred from homology"/>
<sequence length="443" mass="45639">MPHPAPASHPAQPRSAAQPHPAQSHPTVEEPAGPGPLLHPFARPAAPAGSFLRIVSGQGAYVTDDSGRRYLDGVAGLWYCAVGHGREEIIQAIAAQLRELDAFHLFERFSNAPAEALAERLAALAPMPQARVFLTNGGSEAVDSAVKIARLAHALAGRPERTIIISRSPSYHGVTYGGMTLTGLPANREGFGPGVGDVVQVGKDDLDAVGAVLAGNHGRVAAVIAEPVIGAGGVHPPRPGYLTGLRELCDRHGAFLVLDEVITGFGRLGNWFGAGHFGVRPDIVTFAKAVTSGYQPLGGVLLGPAVHEPLGRPEVVLRHGGTYAGHPAACAAALANIGLLESEGLIDRAPAIGDRLAAGLRSVARTHGLTDVRGRGAMWAVDLPAGVDATVTRDRMLAHGVIVRPIGASTLAFCPPLVVDLAEVDTLSDALRAALDAGPGPGA</sequence>
<dbReference type="Proteomes" id="UP000001549">
    <property type="component" value="Chromosome"/>
</dbReference>
<dbReference type="InterPro" id="IPR049704">
    <property type="entry name" value="Aminotrans_3_PPA_site"/>
</dbReference>
<dbReference type="PANTHER" id="PTHR43094">
    <property type="entry name" value="AMINOTRANSFERASE"/>
    <property type="match status" value="1"/>
</dbReference>
<dbReference type="PANTHER" id="PTHR43094:SF1">
    <property type="entry name" value="AMINOTRANSFERASE CLASS-III"/>
    <property type="match status" value="1"/>
</dbReference>
<dbReference type="InterPro" id="IPR015422">
    <property type="entry name" value="PyrdxlP-dep_Trfase_small"/>
</dbReference>
<keyword evidence="3 4" id="KW-0663">Pyridoxal phosphate</keyword>
<dbReference type="Gene3D" id="3.90.1150.10">
    <property type="entry name" value="Aspartate Aminotransferase, domain 1"/>
    <property type="match status" value="1"/>
</dbReference>
<organism evidence="6 7">
    <name type="scientific">Candidatus Protofrankia datiscae</name>
    <dbReference type="NCBI Taxonomy" id="2716812"/>
    <lineage>
        <taxon>Bacteria</taxon>
        <taxon>Bacillati</taxon>
        <taxon>Actinomycetota</taxon>
        <taxon>Actinomycetes</taxon>
        <taxon>Frankiales</taxon>
        <taxon>Frankiaceae</taxon>
        <taxon>Protofrankia</taxon>
    </lineage>
</organism>
<reference evidence="6 7" key="1">
    <citation type="submission" date="2011-05" db="EMBL/GenBank/DDBJ databases">
        <title>Complete sequence of chromosome of Frankia symbiont of Datisca glomerata.</title>
        <authorList>
            <consortium name="US DOE Joint Genome Institute"/>
            <person name="Lucas S."/>
            <person name="Han J."/>
            <person name="Lapidus A."/>
            <person name="Cheng J.-F."/>
            <person name="Goodwin L."/>
            <person name="Pitluck S."/>
            <person name="Peters L."/>
            <person name="Mikhailova N."/>
            <person name="Chertkov O."/>
            <person name="Teshima H."/>
            <person name="Han C."/>
            <person name="Tapia R."/>
            <person name="Land M."/>
            <person name="Hauser L."/>
            <person name="Kyrpides N."/>
            <person name="Ivanova N."/>
            <person name="Pagani I."/>
            <person name="Berry A."/>
            <person name="Pawlowski K."/>
            <person name="Persson T."/>
            <person name="Vanden Heuvel B."/>
            <person name="Benson D."/>
            <person name="Woyke T."/>
        </authorList>
    </citation>
    <scope>NUCLEOTIDE SEQUENCE [LARGE SCALE GENOMIC DNA]</scope>
    <source>
        <strain evidence="7">4085684</strain>
    </source>
</reference>
<dbReference type="GO" id="GO:0030170">
    <property type="term" value="F:pyridoxal phosphate binding"/>
    <property type="evidence" value="ECO:0007669"/>
    <property type="project" value="InterPro"/>
</dbReference>
<evidence type="ECO:0000256" key="4">
    <source>
        <dbReference type="RuleBase" id="RU003560"/>
    </source>
</evidence>
<dbReference type="PROSITE" id="PS00600">
    <property type="entry name" value="AA_TRANSFER_CLASS_3"/>
    <property type="match status" value="1"/>
</dbReference>
<dbReference type="KEGG" id="fsy:FsymDg_0954"/>
<keyword evidence="6" id="KW-0808">Transferase</keyword>
<dbReference type="GO" id="GO:0003992">
    <property type="term" value="F:N2-acetyl-L-ornithine:2-oxoglutarate 5-aminotransferase activity"/>
    <property type="evidence" value="ECO:0007669"/>
    <property type="project" value="UniProtKB-EC"/>
</dbReference>
<dbReference type="InterPro" id="IPR015424">
    <property type="entry name" value="PyrdxlP-dep_Trfase"/>
</dbReference>
<dbReference type="Pfam" id="PF00202">
    <property type="entry name" value="Aminotran_3"/>
    <property type="match status" value="1"/>
</dbReference>
<dbReference type="EMBL" id="CP002801">
    <property type="protein sequence ID" value="AEH08459.1"/>
    <property type="molecule type" value="Genomic_DNA"/>
</dbReference>
<dbReference type="GO" id="GO:0005829">
    <property type="term" value="C:cytosol"/>
    <property type="evidence" value="ECO:0007669"/>
    <property type="project" value="TreeGrafter"/>
</dbReference>
<name>F8AXA6_9ACTN</name>